<dbReference type="InterPro" id="IPR001387">
    <property type="entry name" value="Cro/C1-type_HTH"/>
</dbReference>
<dbReference type="OrthoDB" id="9801008at2"/>
<dbReference type="eggNOG" id="COG2944">
    <property type="taxonomic scope" value="Bacteria"/>
</dbReference>
<dbReference type="EMBL" id="CP001291">
    <property type="protein sequence ID" value="ACK72013.1"/>
    <property type="molecule type" value="Genomic_DNA"/>
</dbReference>
<dbReference type="SMART" id="SM00530">
    <property type="entry name" value="HTH_XRE"/>
    <property type="match status" value="1"/>
</dbReference>
<dbReference type="RefSeq" id="WP_015955606.1">
    <property type="nucleotide sequence ID" value="NC_011729.1"/>
</dbReference>
<evidence type="ECO:0000259" key="1">
    <source>
        <dbReference type="PROSITE" id="PS50943"/>
    </source>
</evidence>
<name>B7KHR6_GLOC7</name>
<dbReference type="HOGENOM" id="CLU_066192_58_1_3"/>
<reference evidence="3" key="1">
    <citation type="journal article" date="2011" name="MBio">
        <title>Novel metabolic attributes of the genus Cyanothece, comprising a group of unicellular nitrogen-fixing Cyanobacteria.</title>
        <authorList>
            <person name="Bandyopadhyay A."/>
            <person name="Elvitigala T."/>
            <person name="Welsh E."/>
            <person name="Stockel J."/>
            <person name="Liberton M."/>
            <person name="Min H."/>
            <person name="Sherman L.A."/>
            <person name="Pakrasi H.B."/>
        </authorList>
    </citation>
    <scope>NUCLEOTIDE SEQUENCE [LARGE SCALE GENOMIC DNA]</scope>
    <source>
        <strain evidence="3">PCC 7424</strain>
    </source>
</reference>
<proteinExistence type="predicted"/>
<dbReference type="Pfam" id="PF01381">
    <property type="entry name" value="HTH_3"/>
    <property type="match status" value="1"/>
</dbReference>
<dbReference type="Proteomes" id="UP000002384">
    <property type="component" value="Chromosome"/>
</dbReference>
<evidence type="ECO:0000313" key="3">
    <source>
        <dbReference type="Proteomes" id="UP000002384"/>
    </source>
</evidence>
<keyword evidence="3" id="KW-1185">Reference proteome</keyword>
<feature type="domain" description="HTH cro/C1-type" evidence="1">
    <location>
        <begin position="18"/>
        <end position="54"/>
    </location>
</feature>
<dbReference type="InterPro" id="IPR010982">
    <property type="entry name" value="Lambda_DNA-bd_dom_sf"/>
</dbReference>
<dbReference type="SUPFAM" id="SSF47413">
    <property type="entry name" value="lambda repressor-like DNA-binding domains"/>
    <property type="match status" value="1"/>
</dbReference>
<dbReference type="KEGG" id="cyc:PCC7424_3627"/>
<organism evidence="2 3">
    <name type="scientific">Gloeothece citriformis (strain PCC 7424)</name>
    <name type="common">Cyanothece sp. (strain PCC 7424)</name>
    <dbReference type="NCBI Taxonomy" id="65393"/>
    <lineage>
        <taxon>Bacteria</taxon>
        <taxon>Bacillati</taxon>
        <taxon>Cyanobacteriota</taxon>
        <taxon>Cyanophyceae</taxon>
        <taxon>Oscillatoriophycideae</taxon>
        <taxon>Chroococcales</taxon>
        <taxon>Aphanothecaceae</taxon>
        <taxon>Gloeothece</taxon>
        <taxon>Gloeothece citriformis</taxon>
    </lineage>
</organism>
<protein>
    <submittedName>
        <fullName evidence="2">Transcriptional regulator, XRE family</fullName>
    </submittedName>
</protein>
<evidence type="ECO:0000313" key="2">
    <source>
        <dbReference type="EMBL" id="ACK72013.1"/>
    </source>
</evidence>
<dbReference type="AlphaFoldDB" id="B7KHR6"/>
<dbReference type="Gene3D" id="1.10.260.40">
    <property type="entry name" value="lambda repressor-like DNA-binding domains"/>
    <property type="match status" value="1"/>
</dbReference>
<dbReference type="STRING" id="65393.PCC7424_3627"/>
<dbReference type="CDD" id="cd00093">
    <property type="entry name" value="HTH_XRE"/>
    <property type="match status" value="1"/>
</dbReference>
<dbReference type="GO" id="GO:0003677">
    <property type="term" value="F:DNA binding"/>
    <property type="evidence" value="ECO:0007669"/>
    <property type="project" value="InterPro"/>
</dbReference>
<sequence length="87" mass="9944">MKTMNLLNLPQPEIGKLIRNLRQEMNLTQEQFAMMVGVVFTTVNRWEKGHANPSPMAIKMISMKLQQLGEKGEKLIEKYAAVASEIR</sequence>
<gene>
    <name evidence="2" type="ordered locus">PCC7424_3627</name>
</gene>
<accession>B7KHR6</accession>
<dbReference type="PROSITE" id="PS50943">
    <property type="entry name" value="HTH_CROC1"/>
    <property type="match status" value="1"/>
</dbReference>